<dbReference type="AlphaFoldDB" id="A0A432XAT3"/>
<comment type="similarity">
    <text evidence="2">Belongs to the skp family.</text>
</comment>
<gene>
    <name evidence="5" type="ORF">CWE15_04035</name>
</gene>
<dbReference type="PANTHER" id="PTHR35089">
    <property type="entry name" value="CHAPERONE PROTEIN SKP"/>
    <property type="match status" value="1"/>
</dbReference>
<dbReference type="InterPro" id="IPR005632">
    <property type="entry name" value="Chaperone_Skp"/>
</dbReference>
<dbReference type="Proteomes" id="UP000286976">
    <property type="component" value="Unassembled WGS sequence"/>
</dbReference>
<dbReference type="PIRSF" id="PIRSF002094">
    <property type="entry name" value="OMP26_Skp"/>
    <property type="match status" value="1"/>
</dbReference>
<dbReference type="GO" id="GO:0050821">
    <property type="term" value="P:protein stabilization"/>
    <property type="evidence" value="ECO:0007669"/>
    <property type="project" value="TreeGrafter"/>
</dbReference>
<keyword evidence="3" id="KW-0175">Coiled coil</keyword>
<feature type="coiled-coil region" evidence="3">
    <location>
        <begin position="61"/>
        <end position="121"/>
    </location>
</feature>
<evidence type="ECO:0000313" key="6">
    <source>
        <dbReference type="Proteomes" id="UP000286976"/>
    </source>
</evidence>
<protein>
    <submittedName>
        <fullName evidence="5">Molecular chaperone</fullName>
    </submittedName>
</protein>
<feature type="chain" id="PRO_5019401819" evidence="4">
    <location>
        <begin position="18"/>
        <end position="172"/>
    </location>
</feature>
<dbReference type="Gene3D" id="3.30.910.20">
    <property type="entry name" value="Skp domain"/>
    <property type="match status" value="1"/>
</dbReference>
<dbReference type="InterPro" id="IPR024930">
    <property type="entry name" value="Skp_dom_sf"/>
</dbReference>
<accession>A0A432XAT3</accession>
<evidence type="ECO:0000256" key="1">
    <source>
        <dbReference type="ARBA" id="ARBA00022729"/>
    </source>
</evidence>
<dbReference type="GO" id="GO:0005829">
    <property type="term" value="C:cytosol"/>
    <property type="evidence" value="ECO:0007669"/>
    <property type="project" value="TreeGrafter"/>
</dbReference>
<organism evidence="5 6">
    <name type="scientific">Aliidiomarina taiwanensis</name>
    <dbReference type="NCBI Taxonomy" id="946228"/>
    <lineage>
        <taxon>Bacteria</taxon>
        <taxon>Pseudomonadati</taxon>
        <taxon>Pseudomonadota</taxon>
        <taxon>Gammaproteobacteria</taxon>
        <taxon>Alteromonadales</taxon>
        <taxon>Idiomarinaceae</taxon>
        <taxon>Aliidiomarina</taxon>
    </lineage>
</organism>
<reference evidence="5 6" key="1">
    <citation type="journal article" date="2011" name="Front. Microbiol.">
        <title>Genomic signatures of strain selection and enhancement in Bacillus atrophaeus var. globigii, a historical biowarfare simulant.</title>
        <authorList>
            <person name="Gibbons H.S."/>
            <person name="Broomall S.M."/>
            <person name="McNew L.A."/>
            <person name="Daligault H."/>
            <person name="Chapman C."/>
            <person name="Bruce D."/>
            <person name="Karavis M."/>
            <person name="Krepps M."/>
            <person name="McGregor P.A."/>
            <person name="Hong C."/>
            <person name="Park K.H."/>
            <person name="Akmal A."/>
            <person name="Feldman A."/>
            <person name="Lin J.S."/>
            <person name="Chang W.E."/>
            <person name="Higgs B.W."/>
            <person name="Demirev P."/>
            <person name="Lindquist J."/>
            <person name="Liem A."/>
            <person name="Fochler E."/>
            <person name="Read T.D."/>
            <person name="Tapia R."/>
            <person name="Johnson S."/>
            <person name="Bishop-Lilly K.A."/>
            <person name="Detter C."/>
            <person name="Han C."/>
            <person name="Sozhamannan S."/>
            <person name="Rosenzweig C.N."/>
            <person name="Skowronski E.W."/>
        </authorList>
    </citation>
    <scope>NUCLEOTIDE SEQUENCE [LARGE SCALE GENOMIC DNA]</scope>
    <source>
        <strain evidence="5 6">AIT1</strain>
    </source>
</reference>
<keyword evidence="6" id="KW-1185">Reference proteome</keyword>
<evidence type="ECO:0000256" key="2">
    <source>
        <dbReference type="PIRNR" id="PIRNR002094"/>
    </source>
</evidence>
<dbReference type="SMART" id="SM00935">
    <property type="entry name" value="OmpH"/>
    <property type="match status" value="1"/>
</dbReference>
<dbReference type="Pfam" id="PF03938">
    <property type="entry name" value="OmpH"/>
    <property type="match status" value="1"/>
</dbReference>
<keyword evidence="1 4" id="KW-0732">Signal</keyword>
<sequence length="172" mass="19764">MKSLLISLALAMTVAMATVPAAHAQSAGVKIAVVDVRAVFEQLPQSREIAETIEMEFKERAERLREMETSMTEQQERLQRDEAIMSEEEIQQAALQLQQQFQEYQERREALSEQLNRRRNEERNRVLGQIQQVVNDIADSEDFDLVIEAGNVAFAKSSLNITNRVIERMTRD</sequence>
<dbReference type="RefSeq" id="WP_126756753.1">
    <property type="nucleotide sequence ID" value="NZ_PIPQ01000001.1"/>
</dbReference>
<comment type="caution">
    <text evidence="5">The sequence shown here is derived from an EMBL/GenBank/DDBJ whole genome shotgun (WGS) entry which is preliminary data.</text>
</comment>
<dbReference type="GO" id="GO:0051082">
    <property type="term" value="F:unfolded protein binding"/>
    <property type="evidence" value="ECO:0007669"/>
    <property type="project" value="InterPro"/>
</dbReference>
<feature type="signal peptide" evidence="4">
    <location>
        <begin position="1"/>
        <end position="17"/>
    </location>
</feature>
<dbReference type="PANTHER" id="PTHR35089:SF1">
    <property type="entry name" value="CHAPERONE PROTEIN SKP"/>
    <property type="match status" value="1"/>
</dbReference>
<evidence type="ECO:0000313" key="5">
    <source>
        <dbReference type="EMBL" id="RUO44351.1"/>
    </source>
</evidence>
<evidence type="ECO:0000256" key="4">
    <source>
        <dbReference type="SAM" id="SignalP"/>
    </source>
</evidence>
<dbReference type="OrthoDB" id="5624238at2"/>
<dbReference type="SUPFAM" id="SSF111384">
    <property type="entry name" value="OmpH-like"/>
    <property type="match status" value="1"/>
</dbReference>
<name>A0A432XAT3_9GAMM</name>
<evidence type="ECO:0000256" key="3">
    <source>
        <dbReference type="SAM" id="Coils"/>
    </source>
</evidence>
<dbReference type="EMBL" id="PIPQ01000001">
    <property type="protein sequence ID" value="RUO44351.1"/>
    <property type="molecule type" value="Genomic_DNA"/>
</dbReference>
<proteinExistence type="inferred from homology"/>